<evidence type="ECO:0000313" key="2">
    <source>
        <dbReference type="Proteomes" id="UP001162483"/>
    </source>
</evidence>
<dbReference type="Proteomes" id="UP001162483">
    <property type="component" value="Unassembled WGS sequence"/>
</dbReference>
<feature type="non-terminal residue" evidence="1">
    <location>
        <position position="39"/>
    </location>
</feature>
<name>A0ABN9EMS0_9NEOB</name>
<gene>
    <name evidence="1" type="ORF">SPARVUS_LOCUS10083518</name>
</gene>
<proteinExistence type="predicted"/>
<comment type="caution">
    <text evidence="1">The sequence shown here is derived from an EMBL/GenBank/DDBJ whole genome shotgun (WGS) entry which is preliminary data.</text>
</comment>
<evidence type="ECO:0000313" key="1">
    <source>
        <dbReference type="EMBL" id="CAI9584776.1"/>
    </source>
</evidence>
<accession>A0ABN9EMS0</accession>
<reference evidence="1" key="1">
    <citation type="submission" date="2023-05" db="EMBL/GenBank/DDBJ databases">
        <authorList>
            <person name="Stuckert A."/>
        </authorList>
    </citation>
    <scope>NUCLEOTIDE SEQUENCE</scope>
</reference>
<sequence>MSCKSAPAAYPQFLALCIASFSINDSVQSFVLTCVDGEI</sequence>
<dbReference type="EMBL" id="CATNWA010015578">
    <property type="protein sequence ID" value="CAI9584776.1"/>
    <property type="molecule type" value="Genomic_DNA"/>
</dbReference>
<protein>
    <submittedName>
        <fullName evidence="1">Uncharacterized protein</fullName>
    </submittedName>
</protein>
<keyword evidence="2" id="KW-1185">Reference proteome</keyword>
<organism evidence="1 2">
    <name type="scientific">Staurois parvus</name>
    <dbReference type="NCBI Taxonomy" id="386267"/>
    <lineage>
        <taxon>Eukaryota</taxon>
        <taxon>Metazoa</taxon>
        <taxon>Chordata</taxon>
        <taxon>Craniata</taxon>
        <taxon>Vertebrata</taxon>
        <taxon>Euteleostomi</taxon>
        <taxon>Amphibia</taxon>
        <taxon>Batrachia</taxon>
        <taxon>Anura</taxon>
        <taxon>Neobatrachia</taxon>
        <taxon>Ranoidea</taxon>
        <taxon>Ranidae</taxon>
        <taxon>Staurois</taxon>
    </lineage>
</organism>